<reference evidence="9" key="1">
    <citation type="journal article" date="2020" name="mSystems">
        <title>Genome- and Community-Level Interaction Insights into Carbon Utilization and Element Cycling Functions of Hydrothermarchaeota in Hydrothermal Sediment.</title>
        <authorList>
            <person name="Zhou Z."/>
            <person name="Liu Y."/>
            <person name="Xu W."/>
            <person name="Pan J."/>
            <person name="Luo Z.H."/>
            <person name="Li M."/>
        </authorList>
    </citation>
    <scope>NUCLEOTIDE SEQUENCE [LARGE SCALE GENOMIC DNA]</scope>
    <source>
        <strain evidence="9">SpSt-132</strain>
    </source>
</reference>
<evidence type="ECO:0000313" key="9">
    <source>
        <dbReference type="EMBL" id="HEW46292.1"/>
    </source>
</evidence>
<protein>
    <recommendedName>
        <fullName evidence="8">Probable membrane transporter protein</fullName>
    </recommendedName>
</protein>
<dbReference type="GO" id="GO:0005886">
    <property type="term" value="C:plasma membrane"/>
    <property type="evidence" value="ECO:0007669"/>
    <property type="project" value="UniProtKB-SubCell"/>
</dbReference>
<feature type="transmembrane region" description="Helical" evidence="8">
    <location>
        <begin position="230"/>
        <end position="249"/>
    </location>
</feature>
<evidence type="ECO:0000256" key="5">
    <source>
        <dbReference type="ARBA" id="ARBA00022692"/>
    </source>
</evidence>
<evidence type="ECO:0000256" key="8">
    <source>
        <dbReference type="RuleBase" id="RU363041"/>
    </source>
</evidence>
<gene>
    <name evidence="9" type="ORF">ENO47_06465</name>
</gene>
<evidence type="ECO:0000256" key="6">
    <source>
        <dbReference type="ARBA" id="ARBA00022989"/>
    </source>
</evidence>
<comment type="subcellular location">
    <subcellularLocation>
        <location evidence="1 8">Cell membrane</location>
        <topology evidence="1 8">Multi-pass membrane protein</topology>
    </subcellularLocation>
</comment>
<name>A0A7C2ZJ77_9AQUI</name>
<comment type="similarity">
    <text evidence="2 8">Belongs to the 4-toluene sulfonate uptake permease (TSUP) (TC 2.A.102) family.</text>
</comment>
<feature type="transmembrane region" description="Helical" evidence="8">
    <location>
        <begin position="103"/>
        <end position="128"/>
    </location>
</feature>
<dbReference type="InterPro" id="IPR002781">
    <property type="entry name" value="TM_pro_TauE-like"/>
</dbReference>
<dbReference type="PANTHER" id="PTHR30269">
    <property type="entry name" value="TRANSMEMBRANE PROTEIN YFCA"/>
    <property type="match status" value="1"/>
</dbReference>
<feature type="transmembrane region" description="Helical" evidence="8">
    <location>
        <begin position="181"/>
        <end position="198"/>
    </location>
</feature>
<evidence type="ECO:0000256" key="4">
    <source>
        <dbReference type="ARBA" id="ARBA00022475"/>
    </source>
</evidence>
<dbReference type="AlphaFoldDB" id="A0A7C2ZJ77"/>
<feature type="transmembrane region" description="Helical" evidence="8">
    <location>
        <begin position="71"/>
        <end position="91"/>
    </location>
</feature>
<feature type="transmembrane region" description="Helical" evidence="8">
    <location>
        <begin position="148"/>
        <end position="169"/>
    </location>
</feature>
<comment type="caution">
    <text evidence="9">The sequence shown here is derived from an EMBL/GenBank/DDBJ whole genome shotgun (WGS) entry which is preliminary data.</text>
</comment>
<evidence type="ECO:0000256" key="3">
    <source>
        <dbReference type="ARBA" id="ARBA00022448"/>
    </source>
</evidence>
<dbReference type="PANTHER" id="PTHR30269:SF0">
    <property type="entry name" value="MEMBRANE TRANSPORTER PROTEIN YFCA-RELATED"/>
    <property type="match status" value="1"/>
</dbReference>
<evidence type="ECO:0000256" key="1">
    <source>
        <dbReference type="ARBA" id="ARBA00004651"/>
    </source>
</evidence>
<keyword evidence="5 8" id="KW-0812">Transmembrane</keyword>
<proteinExistence type="inferred from homology"/>
<sequence length="250" mass="26641">MEAYLLAFFASVCAGAINAVAGGGTLITFPSLVWLGLDPVVANISNTVALWVGSLTGAFGFKDRLKESKDAFLPLFFSSVLGALVGALLLIKTPSKTFKDIVPFLIFFAVLMLALSEFIKGLLARFAIEDGRLHPLIPTGLQFLTGVYGSYFGAGIGIMMLASLTLSGIHNIHTANGIKNLLGFTINLIGALIFVLSGKVSWPFALAMMPGFALGGYMGARISQRFRPKVVKAFVIGWGTLIGLYMLLIK</sequence>
<organism evidence="9">
    <name type="scientific">Hydrogenobacter sp</name>
    <dbReference type="NCBI Taxonomy" id="2152829"/>
    <lineage>
        <taxon>Bacteria</taxon>
        <taxon>Pseudomonadati</taxon>
        <taxon>Aquificota</taxon>
        <taxon>Aquificia</taxon>
        <taxon>Aquificales</taxon>
        <taxon>Aquificaceae</taxon>
        <taxon>Hydrogenobacter</taxon>
    </lineage>
</organism>
<evidence type="ECO:0000256" key="2">
    <source>
        <dbReference type="ARBA" id="ARBA00009142"/>
    </source>
</evidence>
<keyword evidence="4 8" id="KW-1003">Cell membrane</keyword>
<keyword evidence="3" id="KW-0813">Transport</keyword>
<dbReference type="InterPro" id="IPR052017">
    <property type="entry name" value="TSUP"/>
</dbReference>
<accession>A0A7C2ZJ77</accession>
<keyword evidence="7 8" id="KW-0472">Membrane</keyword>
<dbReference type="EMBL" id="DSFP01000056">
    <property type="protein sequence ID" value="HEW46292.1"/>
    <property type="molecule type" value="Genomic_DNA"/>
</dbReference>
<evidence type="ECO:0000256" key="7">
    <source>
        <dbReference type="ARBA" id="ARBA00023136"/>
    </source>
</evidence>
<keyword evidence="6 8" id="KW-1133">Transmembrane helix</keyword>
<dbReference type="Pfam" id="PF01925">
    <property type="entry name" value="TauE"/>
    <property type="match status" value="1"/>
</dbReference>